<gene>
    <name evidence="2" type="ORF">MEDL_46237</name>
</gene>
<organism evidence="2 3">
    <name type="scientific">Mytilus edulis</name>
    <name type="common">Blue mussel</name>
    <dbReference type="NCBI Taxonomy" id="6550"/>
    <lineage>
        <taxon>Eukaryota</taxon>
        <taxon>Metazoa</taxon>
        <taxon>Spiralia</taxon>
        <taxon>Lophotrochozoa</taxon>
        <taxon>Mollusca</taxon>
        <taxon>Bivalvia</taxon>
        <taxon>Autobranchia</taxon>
        <taxon>Pteriomorphia</taxon>
        <taxon>Mytilida</taxon>
        <taxon>Mytiloidea</taxon>
        <taxon>Mytilidae</taxon>
        <taxon>Mytilinae</taxon>
        <taxon>Mytilus</taxon>
    </lineage>
</organism>
<comment type="caution">
    <text evidence="2">The sequence shown here is derived from an EMBL/GenBank/DDBJ whole genome shotgun (WGS) entry which is preliminary data.</text>
</comment>
<evidence type="ECO:0000259" key="1">
    <source>
        <dbReference type="Pfam" id="PF18738"/>
    </source>
</evidence>
<dbReference type="OrthoDB" id="6161471at2759"/>
<feature type="domain" description="DZIP3-like HEPN" evidence="1">
    <location>
        <begin position="47"/>
        <end position="167"/>
    </location>
</feature>
<protein>
    <recommendedName>
        <fullName evidence="1">DZIP3-like HEPN domain-containing protein</fullName>
    </recommendedName>
</protein>
<dbReference type="EMBL" id="CAJPWZ010002212">
    <property type="protein sequence ID" value="CAG2233584.1"/>
    <property type="molecule type" value="Genomic_DNA"/>
</dbReference>
<dbReference type="AlphaFoldDB" id="A0A8S3TT32"/>
<name>A0A8S3TT32_MYTED</name>
<reference evidence="2" key="1">
    <citation type="submission" date="2021-03" db="EMBL/GenBank/DDBJ databases">
        <authorList>
            <person name="Bekaert M."/>
        </authorList>
    </citation>
    <scope>NUCLEOTIDE SEQUENCE</scope>
</reference>
<dbReference type="InterPro" id="IPR041249">
    <property type="entry name" value="HEPN_DZIP3"/>
</dbReference>
<dbReference type="Pfam" id="PF18738">
    <property type="entry name" value="HEPN_DZIP3"/>
    <property type="match status" value="1"/>
</dbReference>
<dbReference type="Proteomes" id="UP000683360">
    <property type="component" value="Unassembled WGS sequence"/>
</dbReference>
<evidence type="ECO:0000313" key="3">
    <source>
        <dbReference type="Proteomes" id="UP000683360"/>
    </source>
</evidence>
<proteinExistence type="predicted"/>
<keyword evidence="3" id="KW-1185">Reference proteome</keyword>
<accession>A0A8S3TT32</accession>
<evidence type="ECO:0000313" key="2">
    <source>
        <dbReference type="EMBL" id="CAG2233584.1"/>
    </source>
</evidence>
<sequence>MHSHLKVVQLITNIAKDVLVDVLKCRLPCANFGYAFNGMKNRILPQLNNHGRQLLYPDGSSYSGDLSDLDISLIYTILRNMNTITPQLNGWGNMPKDTDRSLSANIDRIRIFKNNYVSHCSNLSLDEQDFLQTWKEISKCIIELGGDDYIRKIDSILTTEINYVMEKQLCNTIRRLKEADRQNELNYNSLKEDINEIKQHLRTTKPPTVTATAFNGLLDSAPLELRIEGESIPLVEEIRKRTDNLSSDDMQITFAKEGSVIIGLKVSPSALYTVGNFLGIIDTLLSKILQMIENYGNGHTTRIVVSVNFMDEQNGKCLFCKFPPKNNRMLVNT</sequence>